<evidence type="ECO:0000256" key="1">
    <source>
        <dbReference type="ARBA" id="ARBA00023157"/>
    </source>
</evidence>
<proteinExistence type="predicted"/>
<gene>
    <name evidence="3" type="ORF">MHBO_001082</name>
</gene>
<evidence type="ECO:0000313" key="3">
    <source>
        <dbReference type="EMBL" id="MES1919222.1"/>
    </source>
</evidence>
<dbReference type="Proteomes" id="UP001439008">
    <property type="component" value="Unassembled WGS sequence"/>
</dbReference>
<evidence type="ECO:0000259" key="2">
    <source>
        <dbReference type="PROSITE" id="PS50923"/>
    </source>
</evidence>
<keyword evidence="1" id="KW-1015">Disulfide bond</keyword>
<accession>A0ABV2AIZ9</accession>
<feature type="domain" description="Sushi" evidence="2">
    <location>
        <begin position="180"/>
        <end position="246"/>
    </location>
</feature>
<dbReference type="PROSITE" id="PS50923">
    <property type="entry name" value="SUSHI"/>
    <property type="match status" value="1"/>
</dbReference>
<keyword evidence="4" id="KW-1185">Reference proteome</keyword>
<dbReference type="EMBL" id="JBDODL010000230">
    <property type="protein sequence ID" value="MES1919222.1"/>
    <property type="molecule type" value="Genomic_DNA"/>
</dbReference>
<name>A0ABV2AIZ9_9EUKA</name>
<sequence>MYCPTNDLYSTFTTGNCSGSKVIENGKRCSLRCRLGLQSKQNFSLAYSSCYNGVWVHNIYKVGKIFSKNEFLCTLPKFLTNSTVVMIRDKNSECDLSKLLKDKHGISASSDCGNRNKVSSGQSCTIICQIGKFVLSENEKLRLVCEGGSWFAASVEEGGIFAKEVSSNFLICSVEITESAYCGELPDLKNGEYVKSECGFHAEGSVCRFMCYGSRIAMPYDKDRSRTCEGVIWCQNGKWVIPMCSEKLNNGTLSFARSENARSIINWENCVMNSIEEVTCCYTCIDDYEGPFIAENELNIASGYIKFSVSAWTKQICLKKDAENDSIDIDKKNFLLIKSEKSNAKKIESIVVTILIILIINS</sequence>
<dbReference type="InterPro" id="IPR000436">
    <property type="entry name" value="Sushi_SCR_CCP_dom"/>
</dbReference>
<organism evidence="3 4">
    <name type="scientific">Bonamia ostreae</name>
    <dbReference type="NCBI Taxonomy" id="126728"/>
    <lineage>
        <taxon>Eukaryota</taxon>
        <taxon>Sar</taxon>
        <taxon>Rhizaria</taxon>
        <taxon>Endomyxa</taxon>
        <taxon>Ascetosporea</taxon>
        <taxon>Haplosporida</taxon>
        <taxon>Bonamia</taxon>
    </lineage>
</organism>
<comment type="caution">
    <text evidence="3">The sequence shown here is derived from an EMBL/GenBank/DDBJ whole genome shotgun (WGS) entry which is preliminary data.</text>
</comment>
<reference evidence="3 4" key="1">
    <citation type="journal article" date="2024" name="BMC Biol.">
        <title>Comparative genomics of Ascetosporea gives new insight into the evolutionary basis for animal parasitism in Rhizaria.</title>
        <authorList>
            <person name="Hiltunen Thoren M."/>
            <person name="Onut-Brannstrom I."/>
            <person name="Alfjorden A."/>
            <person name="Peckova H."/>
            <person name="Swords F."/>
            <person name="Hooper C."/>
            <person name="Holzer A.S."/>
            <person name="Bass D."/>
            <person name="Burki F."/>
        </authorList>
    </citation>
    <scope>NUCLEOTIDE SEQUENCE [LARGE SCALE GENOMIC DNA]</scope>
    <source>
        <strain evidence="3">20-A016</strain>
    </source>
</reference>
<protein>
    <recommendedName>
        <fullName evidence="2">Sushi domain-containing protein</fullName>
    </recommendedName>
</protein>
<evidence type="ECO:0000313" key="4">
    <source>
        <dbReference type="Proteomes" id="UP001439008"/>
    </source>
</evidence>